<sequence>MTEVRRSVTVAAAPERAFEVFVAKFATWWPAGHHVGEADLADVVVEPVVGGRWFERGVDGRECDWGRVLAYRPPTRLLLSWHLDGEWDHDPDPAHASEVEITFTATGDTTVVQLVHRGFDRHVVAARQVEGGVGGEGGWGRILAGYAAAV</sequence>
<evidence type="ECO:0000313" key="4">
    <source>
        <dbReference type="Proteomes" id="UP000006281"/>
    </source>
</evidence>
<dbReference type="InterPro" id="IPR023393">
    <property type="entry name" value="START-like_dom_sf"/>
</dbReference>
<evidence type="ECO:0000259" key="2">
    <source>
        <dbReference type="Pfam" id="PF08327"/>
    </source>
</evidence>
<dbReference type="SUPFAM" id="SSF55961">
    <property type="entry name" value="Bet v1-like"/>
    <property type="match status" value="1"/>
</dbReference>
<dbReference type="Gene3D" id="3.30.530.20">
    <property type="match status" value="1"/>
</dbReference>
<keyword evidence="4" id="KW-1185">Reference proteome</keyword>
<dbReference type="RefSeq" id="WP_015099346.1">
    <property type="nucleotide sequence ID" value="NC_019673.1"/>
</dbReference>
<evidence type="ECO:0000256" key="1">
    <source>
        <dbReference type="ARBA" id="ARBA00006817"/>
    </source>
</evidence>
<evidence type="ECO:0000313" key="3">
    <source>
        <dbReference type="EMBL" id="CCH29233.1"/>
    </source>
</evidence>
<dbReference type="HOGENOM" id="CLU_112319_1_0_11"/>
<reference evidence="3 4" key="1">
    <citation type="journal article" date="2012" name="BMC Genomics">
        <title>Complete genome sequence of Saccharothrix espanaensis DSM 44229T and comparison to the other completely sequenced Pseudonocardiaceae.</title>
        <authorList>
            <person name="Strobel T."/>
            <person name="Al-Dilaimi A."/>
            <person name="Blom J."/>
            <person name="Gessner A."/>
            <person name="Kalinowski J."/>
            <person name="Luzhetska M."/>
            <person name="Puhler A."/>
            <person name="Szczepanowski R."/>
            <person name="Bechthold A."/>
            <person name="Ruckert C."/>
        </authorList>
    </citation>
    <scope>NUCLEOTIDE SEQUENCE [LARGE SCALE GENOMIC DNA]</scope>
    <source>
        <strain evidence="4">ATCC 51144 / DSM 44229 / JCM 9112 / NBRC 15066 / NRRL 15764</strain>
    </source>
</reference>
<comment type="similarity">
    <text evidence="1">Belongs to the AHA1 family.</text>
</comment>
<dbReference type="BioCyc" id="SESP1179773:BN6_RS09410-MONOMER"/>
<dbReference type="eggNOG" id="COG3832">
    <property type="taxonomic scope" value="Bacteria"/>
</dbReference>
<dbReference type="Pfam" id="PF08327">
    <property type="entry name" value="AHSA1"/>
    <property type="match status" value="1"/>
</dbReference>
<dbReference type="InterPro" id="IPR013538">
    <property type="entry name" value="ASHA1/2-like_C"/>
</dbReference>
<proteinExistence type="inferred from homology"/>
<name>K0JYE4_SACES</name>
<dbReference type="EMBL" id="HE804045">
    <property type="protein sequence ID" value="CCH29233.1"/>
    <property type="molecule type" value="Genomic_DNA"/>
</dbReference>
<feature type="domain" description="Activator of Hsp90 ATPase homologue 1/2-like C-terminal" evidence="2">
    <location>
        <begin position="12"/>
        <end position="143"/>
    </location>
</feature>
<dbReference type="AlphaFoldDB" id="K0JYE4"/>
<protein>
    <recommendedName>
        <fullName evidence="2">Activator of Hsp90 ATPase homologue 1/2-like C-terminal domain-containing protein</fullName>
    </recommendedName>
</protein>
<dbReference type="CDD" id="cd08891">
    <property type="entry name" value="SRPBCC_CalC"/>
    <property type="match status" value="1"/>
</dbReference>
<dbReference type="OrthoDB" id="268331at2"/>
<gene>
    <name evidence="3" type="ordered locus">BN6_19130</name>
</gene>
<dbReference type="STRING" id="1179773.BN6_19130"/>
<accession>K0JYE4</accession>
<dbReference type="KEGG" id="sesp:BN6_19130"/>
<organism evidence="3 4">
    <name type="scientific">Saccharothrix espanaensis (strain ATCC 51144 / DSM 44229 / JCM 9112 / NBRC 15066 / NRRL 15764)</name>
    <dbReference type="NCBI Taxonomy" id="1179773"/>
    <lineage>
        <taxon>Bacteria</taxon>
        <taxon>Bacillati</taxon>
        <taxon>Actinomycetota</taxon>
        <taxon>Actinomycetes</taxon>
        <taxon>Pseudonocardiales</taxon>
        <taxon>Pseudonocardiaceae</taxon>
        <taxon>Saccharothrix</taxon>
    </lineage>
</organism>
<dbReference type="Proteomes" id="UP000006281">
    <property type="component" value="Chromosome"/>
</dbReference>
<dbReference type="PATRIC" id="fig|1179773.3.peg.1922"/>